<feature type="transmembrane region" description="Helical" evidence="1">
    <location>
        <begin position="308"/>
        <end position="327"/>
    </location>
</feature>
<feature type="transmembrane region" description="Helical" evidence="1">
    <location>
        <begin position="363"/>
        <end position="386"/>
    </location>
</feature>
<dbReference type="Pfam" id="PF04346">
    <property type="entry name" value="EutH"/>
    <property type="match status" value="1"/>
</dbReference>
<proteinExistence type="predicted"/>
<feature type="transmembrane region" description="Helical" evidence="1">
    <location>
        <begin position="106"/>
        <end position="131"/>
    </location>
</feature>
<dbReference type="Proteomes" id="UP000509568">
    <property type="component" value="Chromosome"/>
</dbReference>
<feature type="transmembrane region" description="Helical" evidence="1">
    <location>
        <begin position="336"/>
        <end position="357"/>
    </location>
</feature>
<dbReference type="PANTHER" id="PTHR40089">
    <property type="entry name" value="ETHANOLAMINE UTILIZATION PROTEIN EUTH"/>
    <property type="match status" value="1"/>
</dbReference>
<dbReference type="GO" id="GO:0005886">
    <property type="term" value="C:plasma membrane"/>
    <property type="evidence" value="ECO:0007669"/>
    <property type="project" value="TreeGrafter"/>
</dbReference>
<dbReference type="AlphaFoldDB" id="A0A7D5DAA6"/>
<feature type="transmembrane region" description="Helical" evidence="1">
    <location>
        <begin position="181"/>
        <end position="210"/>
    </location>
</feature>
<protein>
    <submittedName>
        <fullName evidence="2">Ethanolamine utilization protein EutH</fullName>
    </submittedName>
</protein>
<name>A0A7D5DAA6_9PSED</name>
<dbReference type="RefSeq" id="WP_176572379.1">
    <property type="nucleotide sequence ID" value="NZ_CP056030.1"/>
</dbReference>
<feature type="transmembrane region" description="Helical" evidence="1">
    <location>
        <begin position="37"/>
        <end position="59"/>
    </location>
</feature>
<dbReference type="EMBL" id="CP056030">
    <property type="protein sequence ID" value="QKZ07654.1"/>
    <property type="molecule type" value="Genomic_DNA"/>
</dbReference>
<dbReference type="KEGG" id="pez:HWQ56_10655"/>
<evidence type="ECO:0000256" key="1">
    <source>
        <dbReference type="SAM" id="Phobius"/>
    </source>
</evidence>
<dbReference type="PANTHER" id="PTHR40089:SF1">
    <property type="entry name" value="ETHANOLAMINE PERMEASE EUTH-RELATED"/>
    <property type="match status" value="1"/>
</dbReference>
<keyword evidence="1" id="KW-0472">Membrane</keyword>
<dbReference type="InterPro" id="IPR007441">
    <property type="entry name" value="EutH"/>
</dbReference>
<feature type="transmembrane region" description="Helical" evidence="1">
    <location>
        <begin position="270"/>
        <end position="288"/>
    </location>
</feature>
<reference evidence="2 3" key="1">
    <citation type="submission" date="2020-06" db="EMBL/GenBank/DDBJ databases">
        <title>Pseudomonas eucalypticola sp. nov., an endophyte of Eucalyptus dunnii leaves with biocontrol ability of eucalyptus leaf blight.</title>
        <authorList>
            <person name="Liu Y."/>
            <person name="Song Z."/>
            <person name="Zeng H."/>
            <person name="Lu M."/>
            <person name="Wang X."/>
            <person name="Lian X."/>
            <person name="Zhang Q."/>
        </authorList>
    </citation>
    <scope>NUCLEOTIDE SEQUENCE [LARGE SCALE GENOMIC DNA]</scope>
    <source>
        <strain evidence="2 3">NP-1</strain>
    </source>
</reference>
<keyword evidence="1" id="KW-0812">Transmembrane</keyword>
<evidence type="ECO:0000313" key="3">
    <source>
        <dbReference type="Proteomes" id="UP000509568"/>
    </source>
</evidence>
<feature type="transmembrane region" description="Helical" evidence="1">
    <location>
        <begin position="217"/>
        <end position="234"/>
    </location>
</feature>
<accession>A0A7D5DAA6</accession>
<organism evidence="2 3">
    <name type="scientific">Pseudomonas eucalypticola</name>
    <dbReference type="NCBI Taxonomy" id="2599595"/>
    <lineage>
        <taxon>Bacteria</taxon>
        <taxon>Pseudomonadati</taxon>
        <taxon>Pseudomonadota</taxon>
        <taxon>Gammaproteobacteria</taxon>
        <taxon>Pseudomonadales</taxon>
        <taxon>Pseudomonadaceae</taxon>
        <taxon>Pseudomonas</taxon>
    </lineage>
</organism>
<keyword evidence="3" id="KW-1185">Reference proteome</keyword>
<evidence type="ECO:0000313" key="2">
    <source>
        <dbReference type="EMBL" id="QKZ07654.1"/>
    </source>
</evidence>
<dbReference type="PIRSF" id="PIRSF019466">
    <property type="entry name" value="EutH"/>
    <property type="match status" value="1"/>
</dbReference>
<dbReference type="NCBIfam" id="NF011668">
    <property type="entry name" value="PRK15086.1-4"/>
    <property type="match status" value="1"/>
</dbReference>
<feature type="transmembrane region" description="Helical" evidence="1">
    <location>
        <begin position="138"/>
        <end position="161"/>
    </location>
</feature>
<keyword evidence="1" id="KW-1133">Transmembrane helix</keyword>
<sequence length="421" mass="44566">MENIGTYIIYAIMVCAVLGAIASVCSSNSELGKEFTAGIHSIGPIFIPVAGIMASIPYISQFTNKLIGPFFQHLGADPGIAAPILIASDMGGYQLAHSLAQSPETWILGLFTGFQSGAAVIFIIPVGLAMLRKADHKYMALGIMAGLLTIPVSIMIIALMTEALGISVRPDVATTGASTQALHFTFAIIVRNLLPLFIFCIGLACALRLFTNIMVKLFLITGKLLYASLTLILVASIVEYFTQFFSTIFGTWGFAPLIADGQGQFHALEIAGYIGIMLCGAFPMVHLIKRFLSRPIEAAASRLGLSPVGAAGILAASCNILAMFRLVEDMPPKDKVLVIAFSVCAAFTFGDHMAFSANFQPNIILPLVIGKLSGGLIGMALAYWLAVPKALELGRKGGIGEDLHVPPQRSSLVTGGTARQA</sequence>
<dbReference type="GO" id="GO:0034228">
    <property type="term" value="F:ethanolamine transmembrane transporter activity"/>
    <property type="evidence" value="ECO:0007669"/>
    <property type="project" value="InterPro"/>
</dbReference>
<feature type="transmembrane region" description="Helical" evidence="1">
    <location>
        <begin position="6"/>
        <end position="25"/>
    </location>
</feature>
<gene>
    <name evidence="2" type="primary">eutH</name>
    <name evidence="2" type="ORF">HWQ56_10655</name>
</gene>